<feature type="compositionally biased region" description="Pro residues" evidence="1">
    <location>
        <begin position="167"/>
        <end position="178"/>
    </location>
</feature>
<keyword evidence="3" id="KW-1185">Reference proteome</keyword>
<feature type="region of interest" description="Disordered" evidence="1">
    <location>
        <begin position="154"/>
        <end position="178"/>
    </location>
</feature>
<feature type="region of interest" description="Disordered" evidence="1">
    <location>
        <begin position="191"/>
        <end position="218"/>
    </location>
</feature>
<dbReference type="Proteomes" id="UP001556367">
    <property type="component" value="Unassembled WGS sequence"/>
</dbReference>
<sequence>MPSMTYFAPTRPLPVPPVHAVDLPLTPPTPANSSKDIATWAAHVQPGSPSKPRRRRPSISRLHLNLSSRNIQHGRARSGSSSFLTIIDTPSTGSHSMSPRNAIQTPTSSKSFEHSDLMSLGYTSVCLNLPPHTPEPAAAPKSSKLGRLTRIRSLSILRPRSKSVNSPAPPTSAIPPVPAIPAEFKKAARQDLEERAARKKAMYSNGKKGKSLSKSKTALPPTLANELALMQFMDGGSLESHAHRVMKARAKETAPTAHANAAAAAGLGAVHRDEKGGMWLDRDEEMEYIHLLAPRPTSPALTLSSSPLPTPSPPLSAPLSSPGLNGLDWVRFPCPSPGKENLTPLRCGSFADANASIVRVADDAYRYTPSPIRSRPRSRSRSRSGTTSRSASKSRANPDSGRRSRRRPAPLDLADARKDFVTSSFAPPVPVLSGSVSAALPGRFSRPALPTRAYSDPTDIDIHIRLPARRSLDDAPAPAKSVKKKASRIGFWRRG</sequence>
<organism evidence="2 3">
    <name type="scientific">Hohenbuehelia grisea</name>
    <dbReference type="NCBI Taxonomy" id="104357"/>
    <lineage>
        <taxon>Eukaryota</taxon>
        <taxon>Fungi</taxon>
        <taxon>Dikarya</taxon>
        <taxon>Basidiomycota</taxon>
        <taxon>Agaricomycotina</taxon>
        <taxon>Agaricomycetes</taxon>
        <taxon>Agaricomycetidae</taxon>
        <taxon>Agaricales</taxon>
        <taxon>Pleurotineae</taxon>
        <taxon>Pleurotaceae</taxon>
        <taxon>Hohenbuehelia</taxon>
    </lineage>
</organism>
<evidence type="ECO:0000313" key="3">
    <source>
        <dbReference type="Proteomes" id="UP001556367"/>
    </source>
</evidence>
<feature type="region of interest" description="Disordered" evidence="1">
    <location>
        <begin position="299"/>
        <end position="320"/>
    </location>
</feature>
<protein>
    <submittedName>
        <fullName evidence="2">Uncharacterized protein</fullName>
    </submittedName>
</protein>
<feature type="compositionally biased region" description="Basic residues" evidence="1">
    <location>
        <begin position="481"/>
        <end position="495"/>
    </location>
</feature>
<reference evidence="3" key="1">
    <citation type="submission" date="2024-06" db="EMBL/GenBank/DDBJ databases">
        <title>Multi-omics analyses provide insights into the biosynthesis of the anticancer antibiotic pleurotin in Hohenbuehelia grisea.</title>
        <authorList>
            <person name="Weaver J.A."/>
            <person name="Alberti F."/>
        </authorList>
    </citation>
    <scope>NUCLEOTIDE SEQUENCE [LARGE SCALE GENOMIC DNA]</scope>
    <source>
        <strain evidence="3">T-177</strain>
    </source>
</reference>
<accession>A0ABR3JEC9</accession>
<feature type="region of interest" description="Disordered" evidence="1">
    <location>
        <begin position="368"/>
        <end position="412"/>
    </location>
</feature>
<feature type="compositionally biased region" description="Basic residues" evidence="1">
    <location>
        <begin position="197"/>
        <end position="213"/>
    </location>
</feature>
<feature type="region of interest" description="Disordered" evidence="1">
    <location>
        <begin position="473"/>
        <end position="495"/>
    </location>
</feature>
<feature type="compositionally biased region" description="Low complexity" evidence="1">
    <location>
        <begin position="383"/>
        <end position="395"/>
    </location>
</feature>
<gene>
    <name evidence="2" type="ORF">HGRIS_005152</name>
</gene>
<evidence type="ECO:0000313" key="2">
    <source>
        <dbReference type="EMBL" id="KAL0953994.1"/>
    </source>
</evidence>
<evidence type="ECO:0000256" key="1">
    <source>
        <dbReference type="SAM" id="MobiDB-lite"/>
    </source>
</evidence>
<proteinExistence type="predicted"/>
<feature type="compositionally biased region" description="Polar residues" evidence="1">
    <location>
        <begin position="78"/>
        <end position="110"/>
    </location>
</feature>
<dbReference type="EMBL" id="JASNQZ010000008">
    <property type="protein sequence ID" value="KAL0953994.1"/>
    <property type="molecule type" value="Genomic_DNA"/>
</dbReference>
<feature type="region of interest" description="Disordered" evidence="1">
    <location>
        <begin position="67"/>
        <end position="112"/>
    </location>
</feature>
<comment type="caution">
    <text evidence="2">The sequence shown here is derived from an EMBL/GenBank/DDBJ whole genome shotgun (WGS) entry which is preliminary data.</text>
</comment>
<name>A0ABR3JEC9_9AGAR</name>